<dbReference type="CDD" id="cd03254">
    <property type="entry name" value="ABCC_Glucan_exporter_like"/>
    <property type="match status" value="1"/>
</dbReference>
<evidence type="ECO:0000256" key="1">
    <source>
        <dbReference type="ARBA" id="ARBA00004651"/>
    </source>
</evidence>
<dbReference type="InterPro" id="IPR039421">
    <property type="entry name" value="Type_1_exporter"/>
</dbReference>
<dbReference type="RefSeq" id="WP_252586060.1">
    <property type="nucleotide sequence ID" value="NZ_JAMWYS010000009.1"/>
</dbReference>
<evidence type="ECO:0000256" key="3">
    <source>
        <dbReference type="ARBA" id="ARBA00022692"/>
    </source>
</evidence>
<dbReference type="SUPFAM" id="SSF90123">
    <property type="entry name" value="ABC transporter transmembrane region"/>
    <property type="match status" value="1"/>
</dbReference>
<organism evidence="11 12">
    <name type="scientific">Solitalea agri</name>
    <dbReference type="NCBI Taxonomy" id="2953739"/>
    <lineage>
        <taxon>Bacteria</taxon>
        <taxon>Pseudomonadati</taxon>
        <taxon>Bacteroidota</taxon>
        <taxon>Sphingobacteriia</taxon>
        <taxon>Sphingobacteriales</taxon>
        <taxon>Sphingobacteriaceae</taxon>
        <taxon>Solitalea</taxon>
    </lineage>
</organism>
<dbReference type="SMART" id="SM00382">
    <property type="entry name" value="AAA"/>
    <property type="match status" value="1"/>
</dbReference>
<evidence type="ECO:0000259" key="10">
    <source>
        <dbReference type="PROSITE" id="PS50929"/>
    </source>
</evidence>
<dbReference type="InterPro" id="IPR011527">
    <property type="entry name" value="ABC1_TM_dom"/>
</dbReference>
<dbReference type="Gene3D" id="1.20.1560.10">
    <property type="entry name" value="ABC transporter type 1, transmembrane domain"/>
    <property type="match status" value="1"/>
</dbReference>
<keyword evidence="5 11" id="KW-0067">ATP-binding</keyword>
<feature type="transmembrane region" description="Helical" evidence="8">
    <location>
        <begin position="246"/>
        <end position="269"/>
    </location>
</feature>
<evidence type="ECO:0000256" key="6">
    <source>
        <dbReference type="ARBA" id="ARBA00022989"/>
    </source>
</evidence>
<protein>
    <submittedName>
        <fullName evidence="11">ABC transporter ATP-binding protein/permease</fullName>
    </submittedName>
</protein>
<dbReference type="Pfam" id="PF00664">
    <property type="entry name" value="ABC_membrane"/>
    <property type="match status" value="1"/>
</dbReference>
<keyword evidence="12" id="KW-1185">Reference proteome</keyword>
<keyword evidence="2" id="KW-0813">Transport</keyword>
<keyword evidence="4" id="KW-0547">Nucleotide-binding</keyword>
<dbReference type="PANTHER" id="PTHR43394:SF1">
    <property type="entry name" value="ATP-BINDING CASSETTE SUB-FAMILY B MEMBER 10, MITOCHONDRIAL"/>
    <property type="match status" value="1"/>
</dbReference>
<dbReference type="InterPro" id="IPR003593">
    <property type="entry name" value="AAA+_ATPase"/>
</dbReference>
<dbReference type="Pfam" id="PF00005">
    <property type="entry name" value="ABC_tran"/>
    <property type="match status" value="1"/>
</dbReference>
<accession>A0A9X2EZC6</accession>
<dbReference type="Proteomes" id="UP001155182">
    <property type="component" value="Unassembled WGS sequence"/>
</dbReference>
<dbReference type="GO" id="GO:0016887">
    <property type="term" value="F:ATP hydrolysis activity"/>
    <property type="evidence" value="ECO:0007669"/>
    <property type="project" value="InterPro"/>
</dbReference>
<dbReference type="InterPro" id="IPR003439">
    <property type="entry name" value="ABC_transporter-like_ATP-bd"/>
</dbReference>
<feature type="transmembrane region" description="Helical" evidence="8">
    <location>
        <begin position="25"/>
        <end position="43"/>
    </location>
</feature>
<evidence type="ECO:0000313" key="12">
    <source>
        <dbReference type="Proteomes" id="UP001155182"/>
    </source>
</evidence>
<dbReference type="GO" id="GO:0005524">
    <property type="term" value="F:ATP binding"/>
    <property type="evidence" value="ECO:0007669"/>
    <property type="project" value="UniProtKB-KW"/>
</dbReference>
<dbReference type="Gene3D" id="3.40.50.300">
    <property type="entry name" value="P-loop containing nucleotide triphosphate hydrolases"/>
    <property type="match status" value="1"/>
</dbReference>
<dbReference type="EMBL" id="JAMWYS010000009">
    <property type="protein sequence ID" value="MCO4291824.1"/>
    <property type="molecule type" value="Genomic_DNA"/>
</dbReference>
<dbReference type="FunFam" id="3.40.50.300:FF:000287">
    <property type="entry name" value="Multidrug ABC transporter ATP-binding protein"/>
    <property type="match status" value="1"/>
</dbReference>
<evidence type="ECO:0000256" key="2">
    <source>
        <dbReference type="ARBA" id="ARBA00022448"/>
    </source>
</evidence>
<dbReference type="PROSITE" id="PS50929">
    <property type="entry name" value="ABC_TM1F"/>
    <property type="match status" value="1"/>
</dbReference>
<evidence type="ECO:0000256" key="5">
    <source>
        <dbReference type="ARBA" id="ARBA00022840"/>
    </source>
</evidence>
<feature type="transmembrane region" description="Helical" evidence="8">
    <location>
        <begin position="63"/>
        <end position="81"/>
    </location>
</feature>
<gene>
    <name evidence="11" type="ORF">NF867_02985</name>
</gene>
<evidence type="ECO:0000256" key="4">
    <source>
        <dbReference type="ARBA" id="ARBA00022741"/>
    </source>
</evidence>
<dbReference type="InterPro" id="IPR017871">
    <property type="entry name" value="ABC_transporter-like_CS"/>
</dbReference>
<keyword evidence="7 8" id="KW-0472">Membrane</keyword>
<dbReference type="GO" id="GO:0005886">
    <property type="term" value="C:plasma membrane"/>
    <property type="evidence" value="ECO:0007669"/>
    <property type="project" value="UniProtKB-SubCell"/>
</dbReference>
<feature type="domain" description="ABC transmembrane type-1" evidence="10">
    <location>
        <begin position="29"/>
        <end position="310"/>
    </location>
</feature>
<evidence type="ECO:0000259" key="9">
    <source>
        <dbReference type="PROSITE" id="PS50893"/>
    </source>
</evidence>
<dbReference type="CDD" id="cd18544">
    <property type="entry name" value="ABC_6TM_TmrA_like"/>
    <property type="match status" value="1"/>
</dbReference>
<dbReference type="SUPFAM" id="SSF52540">
    <property type="entry name" value="P-loop containing nucleoside triphosphate hydrolases"/>
    <property type="match status" value="1"/>
</dbReference>
<dbReference type="PROSITE" id="PS00211">
    <property type="entry name" value="ABC_TRANSPORTER_1"/>
    <property type="match status" value="1"/>
</dbReference>
<name>A0A9X2EZC6_9SPHI</name>
<keyword evidence="6 8" id="KW-1133">Transmembrane helix</keyword>
<dbReference type="AlphaFoldDB" id="A0A9X2EZC6"/>
<evidence type="ECO:0000256" key="8">
    <source>
        <dbReference type="SAM" id="Phobius"/>
    </source>
</evidence>
<keyword evidence="3 8" id="KW-0812">Transmembrane</keyword>
<feature type="domain" description="ABC transporter" evidence="9">
    <location>
        <begin position="343"/>
        <end position="577"/>
    </location>
</feature>
<dbReference type="GO" id="GO:0015421">
    <property type="term" value="F:ABC-type oligopeptide transporter activity"/>
    <property type="evidence" value="ECO:0007669"/>
    <property type="project" value="TreeGrafter"/>
</dbReference>
<proteinExistence type="predicted"/>
<sequence>MAVTGNALDVKLTKRVLNYAKPYKGIFYWAVVLTIALAIVAPLRPYLVEYTVDHFILYNDVNGLLGMTGLMIGVILLQTIIQYNHTFCTNWLGQSVIKDMRRDTFDHITNLRLKFFDNTPIGTLITRTVSDLETIADVFSEGLISIIGDILQIVTIIAFMLYTDSVLTLVVLAPMPLLLVATYVFKEAIKSAFQDVRQQVTRLNTFLQEHITGMFVTQLFGREDQEFNKFKSINRSHRKANIRSNWYYSIFFPVVELISAMSVGLLVWWGSKEIIGDKISPGVVVSFLMYINMLYRPIRELADKFNTLQMGMVSAERVFKVIDTDEITPNKGTLKPDGLKGEVEFENVWFAYNDEQWVLKDLSFKIKPGETLALVGATGAGKSSTINILNRFYEISKGSVKLDGVDVRDYDLNYLRSSIATVLQDVFLFSDSIYNNISLNNDKISHAQIEEAAREVGAEDFIKRLPGGFNYNVMERGATLSVGQAQLVSFIRALVYDPKILVLDEATSSVDTETEELIQRAILKLMQGRTTIVIAHRLSTIQNADKIIVLDKGEIKEMGNHQELLKLNGYYKRLYDLQFNSVGIKM</sequence>
<comment type="subcellular location">
    <subcellularLocation>
        <location evidence="1">Cell membrane</location>
        <topology evidence="1">Multi-pass membrane protein</topology>
    </subcellularLocation>
</comment>
<evidence type="ECO:0000313" key="11">
    <source>
        <dbReference type="EMBL" id="MCO4291824.1"/>
    </source>
</evidence>
<dbReference type="InterPro" id="IPR036640">
    <property type="entry name" value="ABC1_TM_sf"/>
</dbReference>
<dbReference type="InterPro" id="IPR027417">
    <property type="entry name" value="P-loop_NTPase"/>
</dbReference>
<feature type="transmembrane region" description="Helical" evidence="8">
    <location>
        <begin position="167"/>
        <end position="185"/>
    </location>
</feature>
<dbReference type="PROSITE" id="PS50893">
    <property type="entry name" value="ABC_TRANSPORTER_2"/>
    <property type="match status" value="1"/>
</dbReference>
<reference evidence="11" key="1">
    <citation type="submission" date="2022-06" db="EMBL/GenBank/DDBJ databases">
        <title>Solitalea sp. MAHUQ-68 isolated from rhizospheric soil.</title>
        <authorList>
            <person name="Huq M.A."/>
        </authorList>
    </citation>
    <scope>NUCLEOTIDE SEQUENCE</scope>
    <source>
        <strain evidence="11">MAHUQ-68</strain>
    </source>
</reference>
<comment type="caution">
    <text evidence="11">The sequence shown here is derived from an EMBL/GenBank/DDBJ whole genome shotgun (WGS) entry which is preliminary data.</text>
</comment>
<dbReference type="PANTHER" id="PTHR43394">
    <property type="entry name" value="ATP-DEPENDENT PERMEASE MDL1, MITOCHONDRIAL"/>
    <property type="match status" value="1"/>
</dbReference>
<evidence type="ECO:0000256" key="7">
    <source>
        <dbReference type="ARBA" id="ARBA00023136"/>
    </source>
</evidence>